<dbReference type="GO" id="GO:0017101">
    <property type="term" value="C:aminoacyl-tRNA synthetase multienzyme complex"/>
    <property type="evidence" value="ECO:0007669"/>
    <property type="project" value="TreeGrafter"/>
</dbReference>
<evidence type="ECO:0000256" key="8">
    <source>
        <dbReference type="ARBA" id="ARBA00022840"/>
    </source>
</evidence>
<dbReference type="AlphaFoldDB" id="A0A8S4A2V0"/>
<evidence type="ECO:0000256" key="2">
    <source>
        <dbReference type="ARBA" id="ARBA00005312"/>
    </source>
</evidence>
<evidence type="ECO:0000256" key="10">
    <source>
        <dbReference type="ARBA" id="ARBA00023146"/>
    </source>
</evidence>
<dbReference type="InterPro" id="IPR004364">
    <property type="entry name" value="Aa-tRNA-synt_II"/>
</dbReference>
<evidence type="ECO:0000256" key="7">
    <source>
        <dbReference type="ARBA" id="ARBA00022741"/>
    </source>
</evidence>
<evidence type="ECO:0000256" key="3">
    <source>
        <dbReference type="ARBA" id="ARBA00012841"/>
    </source>
</evidence>
<keyword evidence="9" id="KW-0648">Protein biosynthesis</keyword>
<feature type="non-terminal residue" evidence="13">
    <location>
        <position position="178"/>
    </location>
</feature>
<comment type="subcellular location">
    <subcellularLocation>
        <location evidence="1">Cytoplasm</location>
    </subcellularLocation>
</comment>
<evidence type="ECO:0000256" key="6">
    <source>
        <dbReference type="ARBA" id="ARBA00022598"/>
    </source>
</evidence>
<keyword evidence="14" id="KW-1185">Reference proteome</keyword>
<dbReference type="PROSITE" id="PS50862">
    <property type="entry name" value="AA_TRNA_LIGASE_II"/>
    <property type="match status" value="1"/>
</dbReference>
<gene>
    <name evidence="13" type="ORF">CUNI_LOCUS21587</name>
</gene>
<keyword evidence="5" id="KW-0963">Cytoplasm</keyword>
<keyword evidence="6" id="KW-0436">Ligase</keyword>
<evidence type="ECO:0000256" key="4">
    <source>
        <dbReference type="ARBA" id="ARBA00018853"/>
    </source>
</evidence>
<dbReference type="InterPro" id="IPR045864">
    <property type="entry name" value="aa-tRNA-synth_II/BPL/LPL"/>
</dbReference>
<dbReference type="InterPro" id="IPR004523">
    <property type="entry name" value="Asp-tRNA_synthase_2"/>
</dbReference>
<dbReference type="GO" id="GO:0005829">
    <property type="term" value="C:cytosol"/>
    <property type="evidence" value="ECO:0007669"/>
    <property type="project" value="TreeGrafter"/>
</dbReference>
<dbReference type="EC" id="6.1.1.12" evidence="3"/>
<organism evidence="13 14">
    <name type="scientific">Candidula unifasciata</name>
    <dbReference type="NCBI Taxonomy" id="100452"/>
    <lineage>
        <taxon>Eukaryota</taxon>
        <taxon>Metazoa</taxon>
        <taxon>Spiralia</taxon>
        <taxon>Lophotrochozoa</taxon>
        <taxon>Mollusca</taxon>
        <taxon>Gastropoda</taxon>
        <taxon>Heterobranchia</taxon>
        <taxon>Euthyneura</taxon>
        <taxon>Panpulmonata</taxon>
        <taxon>Eupulmonata</taxon>
        <taxon>Stylommatophora</taxon>
        <taxon>Helicina</taxon>
        <taxon>Helicoidea</taxon>
        <taxon>Geomitridae</taxon>
        <taxon>Candidula</taxon>
    </lineage>
</organism>
<dbReference type="PANTHER" id="PTHR43450:SF1">
    <property type="entry name" value="ASPARTATE--TRNA LIGASE, CYTOPLASMIC"/>
    <property type="match status" value="1"/>
</dbReference>
<dbReference type="PANTHER" id="PTHR43450">
    <property type="entry name" value="ASPARTYL-TRNA SYNTHETASE"/>
    <property type="match status" value="1"/>
</dbReference>
<dbReference type="InterPro" id="IPR002312">
    <property type="entry name" value="Asp/Asn-tRNA-synth_IIb"/>
</dbReference>
<dbReference type="OrthoDB" id="372395at2759"/>
<evidence type="ECO:0000256" key="9">
    <source>
        <dbReference type="ARBA" id="ARBA00022917"/>
    </source>
</evidence>
<comment type="similarity">
    <text evidence="2">Belongs to the class-II aminoacyl-tRNA synthetase family. Type 2 subfamily.</text>
</comment>
<evidence type="ECO:0000313" key="14">
    <source>
        <dbReference type="Proteomes" id="UP000678393"/>
    </source>
</evidence>
<accession>A0A8S4A2V0</accession>
<dbReference type="Pfam" id="PF00152">
    <property type="entry name" value="tRNA-synt_2"/>
    <property type="match status" value="1"/>
</dbReference>
<dbReference type="SUPFAM" id="SSF55681">
    <property type="entry name" value="Class II aaRS and biotin synthetases"/>
    <property type="match status" value="1"/>
</dbReference>
<comment type="caution">
    <text evidence="13">The sequence shown here is derived from an EMBL/GenBank/DDBJ whole genome shotgun (WGS) entry which is preliminary data.</text>
</comment>
<evidence type="ECO:0000259" key="12">
    <source>
        <dbReference type="PROSITE" id="PS50862"/>
    </source>
</evidence>
<reference evidence="13" key="1">
    <citation type="submission" date="2021-04" db="EMBL/GenBank/DDBJ databases">
        <authorList>
            <consortium name="Molecular Ecology Group"/>
        </authorList>
    </citation>
    <scope>NUCLEOTIDE SEQUENCE</scope>
</reference>
<dbReference type="Gene3D" id="3.30.930.10">
    <property type="entry name" value="Bira Bifunctional Protein, Domain 2"/>
    <property type="match status" value="1"/>
</dbReference>
<evidence type="ECO:0000256" key="5">
    <source>
        <dbReference type="ARBA" id="ARBA00022490"/>
    </source>
</evidence>
<keyword evidence="7" id="KW-0547">Nucleotide-binding</keyword>
<dbReference type="GO" id="GO:0003723">
    <property type="term" value="F:RNA binding"/>
    <property type="evidence" value="ECO:0007669"/>
    <property type="project" value="TreeGrafter"/>
</dbReference>
<name>A0A8S4A2V0_9EUPU</name>
<sequence>EISLVNKQYPSEPFKFLEPSLVLNYKDGVDMLREVGVEMGDEDDLSTPNEKLLGKLVKAKYDTDFFILDKYPLAVRPFYTMPDPFNAKWSNSYDMFMRGEEILSGAQRIHDPELLSKRALEHGCQLDKIKGYIDSFRYGAPPHAGGGIGLERVTMLYLGLDNVRKTSLFPRDPKRLTP</sequence>
<dbReference type="EMBL" id="CAJHNH020008481">
    <property type="protein sequence ID" value="CAG5136029.1"/>
    <property type="molecule type" value="Genomic_DNA"/>
</dbReference>
<evidence type="ECO:0000256" key="1">
    <source>
        <dbReference type="ARBA" id="ARBA00004496"/>
    </source>
</evidence>
<dbReference type="GO" id="GO:0006422">
    <property type="term" value="P:aspartyl-tRNA aminoacylation"/>
    <property type="evidence" value="ECO:0007669"/>
    <property type="project" value="InterPro"/>
</dbReference>
<dbReference type="GO" id="GO:0005524">
    <property type="term" value="F:ATP binding"/>
    <property type="evidence" value="ECO:0007669"/>
    <property type="project" value="UniProtKB-KW"/>
</dbReference>
<dbReference type="Proteomes" id="UP000678393">
    <property type="component" value="Unassembled WGS sequence"/>
</dbReference>
<keyword evidence="8" id="KW-0067">ATP-binding</keyword>
<protein>
    <recommendedName>
        <fullName evidence="4">Aspartate--tRNA ligase, cytoplasmic</fullName>
        <ecNumber evidence="3">6.1.1.12</ecNumber>
    </recommendedName>
</protein>
<dbReference type="InterPro" id="IPR006195">
    <property type="entry name" value="aa-tRNA-synth_II"/>
</dbReference>
<dbReference type="GO" id="GO:0004815">
    <property type="term" value="F:aspartate-tRNA ligase activity"/>
    <property type="evidence" value="ECO:0007669"/>
    <property type="project" value="UniProtKB-EC"/>
</dbReference>
<comment type="catalytic activity">
    <reaction evidence="11">
        <text>tRNA(Asp) + L-aspartate + ATP = L-aspartyl-tRNA(Asp) + AMP + diphosphate</text>
        <dbReference type="Rhea" id="RHEA:19649"/>
        <dbReference type="Rhea" id="RHEA-COMP:9660"/>
        <dbReference type="Rhea" id="RHEA-COMP:9678"/>
        <dbReference type="ChEBI" id="CHEBI:29991"/>
        <dbReference type="ChEBI" id="CHEBI:30616"/>
        <dbReference type="ChEBI" id="CHEBI:33019"/>
        <dbReference type="ChEBI" id="CHEBI:78442"/>
        <dbReference type="ChEBI" id="CHEBI:78516"/>
        <dbReference type="ChEBI" id="CHEBI:456215"/>
        <dbReference type="EC" id="6.1.1.12"/>
    </reaction>
</comment>
<proteinExistence type="inferred from homology"/>
<evidence type="ECO:0000256" key="11">
    <source>
        <dbReference type="ARBA" id="ARBA00047904"/>
    </source>
</evidence>
<keyword evidence="10" id="KW-0030">Aminoacyl-tRNA synthetase</keyword>
<evidence type="ECO:0000313" key="13">
    <source>
        <dbReference type="EMBL" id="CAG5136029.1"/>
    </source>
</evidence>
<feature type="domain" description="Aminoacyl-transfer RNA synthetases class-II family profile" evidence="12">
    <location>
        <begin position="30"/>
        <end position="178"/>
    </location>
</feature>
<dbReference type="PRINTS" id="PR01042">
    <property type="entry name" value="TRNASYNTHASP"/>
</dbReference>